<dbReference type="RefSeq" id="WP_140886366.1">
    <property type="nucleotide sequence ID" value="NZ_RCZP01000039.1"/>
</dbReference>
<accession>A0A502FAS7</accession>
<proteinExistence type="predicted"/>
<reference evidence="1 2" key="1">
    <citation type="journal article" date="2019" name="Environ. Microbiol.">
        <title>Species interactions and distinct microbial communities in high Arctic permafrost affected cryosols are associated with the CH4 and CO2 gas fluxes.</title>
        <authorList>
            <person name="Altshuler I."/>
            <person name="Hamel J."/>
            <person name="Turney S."/>
            <person name="Magnuson E."/>
            <person name="Levesque R."/>
            <person name="Greer C."/>
            <person name="Whyte L.G."/>
        </authorList>
    </citation>
    <scope>NUCLEOTIDE SEQUENCE [LARGE SCALE GENOMIC DNA]</scope>
    <source>
        <strain evidence="1 2">S9.3B</strain>
    </source>
</reference>
<evidence type="ECO:0000313" key="1">
    <source>
        <dbReference type="EMBL" id="TPG46480.1"/>
    </source>
</evidence>
<gene>
    <name evidence="1" type="ORF">EAH89_24525</name>
</gene>
<sequence length="61" mass="6399">MSNAPIDATKPLRGRARALAAILARAGARPLALKVTADGQPGHPLYIASDTEPRLWEPPSA</sequence>
<comment type="caution">
    <text evidence="1">The sequence shown here is derived from an EMBL/GenBank/DDBJ whole genome shotgun (WGS) entry which is preliminary data.</text>
</comment>
<dbReference type="AlphaFoldDB" id="A0A502FAS7"/>
<protein>
    <submittedName>
        <fullName evidence="1">Uncharacterized protein</fullName>
    </submittedName>
</protein>
<dbReference type="EMBL" id="RCZP01000039">
    <property type="protein sequence ID" value="TPG46480.1"/>
    <property type="molecule type" value="Genomic_DNA"/>
</dbReference>
<dbReference type="Proteomes" id="UP000317078">
    <property type="component" value="Unassembled WGS sequence"/>
</dbReference>
<evidence type="ECO:0000313" key="2">
    <source>
        <dbReference type="Proteomes" id="UP000317078"/>
    </source>
</evidence>
<organism evidence="1 2">
    <name type="scientific">Muricoccus nepalensis</name>
    <dbReference type="NCBI Taxonomy" id="1854500"/>
    <lineage>
        <taxon>Bacteria</taxon>
        <taxon>Pseudomonadati</taxon>
        <taxon>Pseudomonadota</taxon>
        <taxon>Alphaproteobacteria</taxon>
        <taxon>Acetobacterales</taxon>
        <taxon>Roseomonadaceae</taxon>
        <taxon>Muricoccus</taxon>
    </lineage>
</organism>
<keyword evidence="2" id="KW-1185">Reference proteome</keyword>
<name>A0A502FAS7_9PROT</name>